<feature type="compositionally biased region" description="Basic and acidic residues" evidence="1">
    <location>
        <begin position="785"/>
        <end position="803"/>
    </location>
</feature>
<dbReference type="SUPFAM" id="SSF46565">
    <property type="entry name" value="Chaperone J-domain"/>
    <property type="match status" value="1"/>
</dbReference>
<gene>
    <name evidence="3" type="ORF">PanWU01x14_029040</name>
</gene>
<proteinExistence type="predicted"/>
<dbReference type="PANTHER" id="PTHR44137">
    <property type="entry name" value="BNAC03G44070D PROTEIN"/>
    <property type="match status" value="1"/>
</dbReference>
<sequence>MECNQEAALRAKEIAEKRFEEQDIVGAKRFAIKAQSLNPELDGLPQLIATLDVYISAEKRPNQEVNWYRVLGVDPQADSATINTHYKKLALVIHPDRNKSVGADGAFKILSEAWSLLSDKDSRILYDQKRNLRFMSENLSDRKSSMSSGQNGFHNLSNRNGSHEQDYKGATYSRAFPASSCPTKPTFWTVCSACKTFFEYLRRYLNQNLVCPNCCQPFYAFEMPPPPINGNGLSHPWSSYMQQRNSSQCTINKNSCAKERRPASMANVGLAGFSGDLSKKTFQADLYSGVGGAESMRPMAYVSAQAAGGIHSGFGKLKRKFEETPFNPLREECIKPSSHVLKNAGAGLDNGSSGAGFSTIYKGDGHQKRRQMDDQKIANSVGTGNGVGAVETIYGCTRRMNIAANCKINCTRELSLLESRNMLMEKAKKVISKKLNARRLADVSKVQYKLKEVRVIGNGKKEAVKPVVKADMSKGREHVDSKEKEHTAITPPVKSDVNPNASYSDPVSMSVSDPDFYDFDKNRTESSFGSDQLWAAYDEDDGMPRYYAIVHRVISVKPFKMIISWLNSKSNDELAPLNWVASGFFKTSGDFRMGKPEVYTSLNSFSHQVKWTKGSRGAIQIYPTKGDVWALYKNWSPDWNELTPDEVIHKYDMVEVLENYNEEQGVTVMPLVKVAGLKTVFRQHWDPSKIRTIPREQMFRFSHQVPSYLLTGNEGQNVPKDCLELDPAATPLELLQVTTEVQKEEMVETAQKTKGGDSVESLERPKAQELVENWKAPNGKGLVQDSEREVAAEVTRRERETNEGKWVVYKRRRPTKGKRS</sequence>
<feature type="region of interest" description="Disordered" evidence="1">
    <location>
        <begin position="471"/>
        <end position="508"/>
    </location>
</feature>
<name>A0A2P5DVG0_PARAD</name>
<dbReference type="PROSITE" id="PS00636">
    <property type="entry name" value="DNAJ_1"/>
    <property type="match status" value="1"/>
</dbReference>
<feature type="region of interest" description="Disordered" evidence="1">
    <location>
        <begin position="141"/>
        <end position="165"/>
    </location>
</feature>
<dbReference type="Pfam" id="PF11926">
    <property type="entry name" value="DUF3444"/>
    <property type="match status" value="1"/>
</dbReference>
<keyword evidence="4" id="KW-1185">Reference proteome</keyword>
<reference evidence="4" key="1">
    <citation type="submission" date="2016-06" db="EMBL/GenBank/DDBJ databases">
        <title>Parallel loss of symbiosis genes in relatives of nitrogen-fixing non-legume Parasponia.</title>
        <authorList>
            <person name="Van Velzen R."/>
            <person name="Holmer R."/>
            <person name="Bu F."/>
            <person name="Rutten L."/>
            <person name="Van Zeijl A."/>
            <person name="Liu W."/>
            <person name="Santuari L."/>
            <person name="Cao Q."/>
            <person name="Sharma T."/>
            <person name="Shen D."/>
            <person name="Roswanjaya Y."/>
            <person name="Wardhani T."/>
            <person name="Kalhor M.S."/>
            <person name="Jansen J."/>
            <person name="Van den Hoogen J."/>
            <person name="Gungor B."/>
            <person name="Hartog M."/>
            <person name="Hontelez J."/>
            <person name="Verver J."/>
            <person name="Yang W.-C."/>
            <person name="Schijlen E."/>
            <person name="Repin R."/>
            <person name="Schilthuizen M."/>
            <person name="Schranz E."/>
            <person name="Heidstra R."/>
            <person name="Miyata K."/>
            <person name="Fedorova E."/>
            <person name="Kohlen W."/>
            <person name="Bisseling T."/>
            <person name="Smit S."/>
            <person name="Geurts R."/>
        </authorList>
    </citation>
    <scope>NUCLEOTIDE SEQUENCE [LARGE SCALE GENOMIC DNA]</scope>
    <source>
        <strain evidence="4">cv. WU1-14</strain>
    </source>
</reference>
<dbReference type="OrthoDB" id="66964at2759"/>
<dbReference type="PRINTS" id="PR00625">
    <property type="entry name" value="JDOMAIN"/>
</dbReference>
<dbReference type="SMART" id="SM00271">
    <property type="entry name" value="DnaJ"/>
    <property type="match status" value="1"/>
</dbReference>
<dbReference type="STRING" id="3476.A0A2P5DVG0"/>
<evidence type="ECO:0000259" key="2">
    <source>
        <dbReference type="PROSITE" id="PS50076"/>
    </source>
</evidence>
<accession>A0A2P5DVG0</accession>
<evidence type="ECO:0000313" key="3">
    <source>
        <dbReference type="EMBL" id="PON77285.1"/>
    </source>
</evidence>
<dbReference type="Gene3D" id="1.10.287.110">
    <property type="entry name" value="DnaJ domain"/>
    <property type="match status" value="1"/>
</dbReference>
<comment type="caution">
    <text evidence="3">The sequence shown here is derived from an EMBL/GenBank/DDBJ whole genome shotgun (WGS) entry which is preliminary data.</text>
</comment>
<dbReference type="Proteomes" id="UP000237105">
    <property type="component" value="Unassembled WGS sequence"/>
</dbReference>
<dbReference type="Pfam" id="PF23551">
    <property type="entry name" value="Zn_ribbon_20"/>
    <property type="match status" value="1"/>
</dbReference>
<dbReference type="PANTHER" id="PTHR44137:SF51">
    <property type="entry name" value="MOLECULAR CHAPERONE HSP40_DNAJ FAMILY PROTEIN"/>
    <property type="match status" value="1"/>
</dbReference>
<evidence type="ECO:0000313" key="4">
    <source>
        <dbReference type="Proteomes" id="UP000237105"/>
    </source>
</evidence>
<dbReference type="InterPro" id="IPR056988">
    <property type="entry name" value="Zn_ribbon_pln"/>
</dbReference>
<feature type="compositionally biased region" description="Basic residues" evidence="1">
    <location>
        <begin position="808"/>
        <end position="820"/>
    </location>
</feature>
<dbReference type="Pfam" id="PF00226">
    <property type="entry name" value="DnaJ"/>
    <property type="match status" value="1"/>
</dbReference>
<dbReference type="InterPro" id="IPR018253">
    <property type="entry name" value="DnaJ_domain_CS"/>
</dbReference>
<feature type="domain" description="J" evidence="2">
    <location>
        <begin position="66"/>
        <end position="130"/>
    </location>
</feature>
<evidence type="ECO:0000256" key="1">
    <source>
        <dbReference type="SAM" id="MobiDB-lite"/>
    </source>
</evidence>
<dbReference type="AlphaFoldDB" id="A0A2P5DVG0"/>
<dbReference type="EMBL" id="JXTB01000014">
    <property type="protein sequence ID" value="PON77285.1"/>
    <property type="molecule type" value="Genomic_DNA"/>
</dbReference>
<dbReference type="InterPro" id="IPR024593">
    <property type="entry name" value="DUF3444"/>
</dbReference>
<dbReference type="InterPro" id="IPR036869">
    <property type="entry name" value="J_dom_sf"/>
</dbReference>
<dbReference type="InterPro" id="IPR001623">
    <property type="entry name" value="DnaJ_domain"/>
</dbReference>
<dbReference type="PROSITE" id="PS50076">
    <property type="entry name" value="DNAJ_2"/>
    <property type="match status" value="1"/>
</dbReference>
<dbReference type="CDD" id="cd06257">
    <property type="entry name" value="DnaJ"/>
    <property type="match status" value="1"/>
</dbReference>
<feature type="region of interest" description="Disordered" evidence="1">
    <location>
        <begin position="774"/>
        <end position="820"/>
    </location>
</feature>
<protein>
    <submittedName>
        <fullName evidence="3">Terminal organelle assembly protein</fullName>
    </submittedName>
</protein>
<organism evidence="3 4">
    <name type="scientific">Parasponia andersonii</name>
    <name type="common">Sponia andersonii</name>
    <dbReference type="NCBI Taxonomy" id="3476"/>
    <lineage>
        <taxon>Eukaryota</taxon>
        <taxon>Viridiplantae</taxon>
        <taxon>Streptophyta</taxon>
        <taxon>Embryophyta</taxon>
        <taxon>Tracheophyta</taxon>
        <taxon>Spermatophyta</taxon>
        <taxon>Magnoliopsida</taxon>
        <taxon>eudicotyledons</taxon>
        <taxon>Gunneridae</taxon>
        <taxon>Pentapetalae</taxon>
        <taxon>rosids</taxon>
        <taxon>fabids</taxon>
        <taxon>Rosales</taxon>
        <taxon>Cannabaceae</taxon>
        <taxon>Parasponia</taxon>
    </lineage>
</organism>
<feature type="compositionally biased region" description="Basic and acidic residues" evidence="1">
    <location>
        <begin position="471"/>
        <end position="487"/>
    </location>
</feature>
<feature type="compositionally biased region" description="Polar residues" evidence="1">
    <location>
        <begin position="145"/>
        <end position="160"/>
    </location>
</feature>